<dbReference type="Proteomes" id="UP000827092">
    <property type="component" value="Unassembled WGS sequence"/>
</dbReference>
<keyword evidence="1" id="KW-0479">Metal-binding</keyword>
<evidence type="ECO:0000256" key="3">
    <source>
        <dbReference type="ARBA" id="ARBA00022833"/>
    </source>
</evidence>
<evidence type="ECO:0000256" key="1">
    <source>
        <dbReference type="ARBA" id="ARBA00022723"/>
    </source>
</evidence>
<evidence type="ECO:0000256" key="6">
    <source>
        <dbReference type="SAM" id="MobiDB-lite"/>
    </source>
</evidence>
<dbReference type="InterPro" id="IPR006612">
    <property type="entry name" value="THAP_Znf"/>
</dbReference>
<keyword evidence="4 5" id="KW-0238">DNA-binding</keyword>
<feature type="compositionally biased region" description="Low complexity" evidence="6">
    <location>
        <begin position="1581"/>
        <end position="1591"/>
    </location>
</feature>
<feature type="compositionally biased region" description="Basic and acidic residues" evidence="6">
    <location>
        <begin position="1632"/>
        <end position="1649"/>
    </location>
</feature>
<evidence type="ECO:0000259" key="7">
    <source>
        <dbReference type="PROSITE" id="PS50950"/>
    </source>
</evidence>
<dbReference type="SMART" id="SM00980">
    <property type="entry name" value="THAP"/>
    <property type="match status" value="1"/>
</dbReference>
<feature type="domain" description="THAP-type" evidence="7">
    <location>
        <begin position="10"/>
        <end position="86"/>
    </location>
</feature>
<feature type="compositionally biased region" description="Basic residues" evidence="6">
    <location>
        <begin position="1695"/>
        <end position="1707"/>
    </location>
</feature>
<evidence type="ECO:0000313" key="8">
    <source>
        <dbReference type="EMBL" id="KAG8200104.1"/>
    </source>
</evidence>
<comment type="caution">
    <text evidence="8">The sequence shown here is derived from an EMBL/GenBank/DDBJ whole genome shotgun (WGS) entry which is preliminary data.</text>
</comment>
<keyword evidence="9" id="KW-1185">Reference proteome</keyword>
<sequence>MSEELNFSNLNLSCCVTLCKNYQNILSNIELYPLPDDSTLRKLFSDTLGIPLEVALHRNARVCALHFVSKNPEVRKNIETASPSILKLAVPTMPNFSYSSPAPIVLGNQPTYVNLPFNSNFGPPIRFFLQKPVLNTSSVPNQGIKFLSPSNNYSAKGTSILKRSILLGSTSGAKDIVNIPQETITVPPDESSNNSVESIEEGIESELDLQCDEEQLSQAQLNAYYANLVNFISANERIARIPVPAKMETISVQTDPVTILSSDPIPLQEPCITITESCGLQSLEEEEEISIINQVSGLSGTASASHKITQIIDRNTSLLNSVQVPPRQNDGVGTSSAMSASDLNKSSVSTLTIPSSTLSTAYTYGDKSTLPANSPKIVYQVRPPPVYIPSEKITEAAPLINQVYSKTSLDTNLLNVGQQGVSAAMQLKTYQKKQTSLPERQKATLQVFSMPSNQIRGALPPYPSSDSRLMTEDQPYSPYFSNNFSSNEYQNLNAINQPFQYVIQNKDQPIVLRSSPLSASGSTVLGLNSAPSTSATNDNDNDKEADLLNLCNVATVYGNDSPSQTSTDSDLTFDLNPVNGVLDKLKKITNSSSGNSSVIGAHKEIQPPSGTFLDSSGPLIVDVISAAEGAKEYFIGDKIPNILFSRNSQNSSNGKEMYTANLPLNNSYQAGTTNANVPLREKDIARSSSTDKSRTADGLPPTIKLNNSVFSFQKSIPILSTGLLWVGKPHLFLTYLNLPVLRSRSAEAEVLRGRLQTEKYIPCSAWWMVRRNYLPTISPCQCKCHAFTIHRSLLFPNGFYWQCENPNCLRKESVRKPKFFEEYKNWTIEELLLMTFHWACQTPFAEVMEEVKLSPDCILTYYTALRNLCRQVSMKKCKLGTSPYDYVECSLVKMGSYFVLGAYDRNTNYIRLEVLEESQAYNSTLHIELLKTWLTEKAVLVTEQKLSEEILKGIQKMQAKPDVYNITSKEPHILNISNFLLTNLTAIFGKVNVDSMSLDQLKGLLYELQWRAKYGKFLDMAFWSILNDIRDLNDSKKGQITVKPGNLDVEGYCEKMPPILRNHWGFFGPVKERTNVPKKVPFKKKFSPNKTVVPQTMNPLQPPTTLGIKYPAIQPKKTTQPEPSKKRTFLFNINNSCSNLFKDVPVIPGGNSNINSKSLLAIKIRCEDSSPSGVYKPNATSLGLQLRTEGFISNPVKWLVKRGYLSGHNPCYVCKQTAVLKSNDKFKDGCSWSCQNEKCKFENMFKRPLFFARFNEQPMAQIAAMIFHWTVQSDYNIVVSDVPLEPVKISHAWRAFQVLCSSALKRENFKVGGEGQVVEVALVQFGKLYILGARHRITKRTLLKCFPTERIDQVYLVYQTLRNWIIPGSHVAVNSTALFRLDKSVVAFKADTTITDKSSTQMHVLNITSYLMKHVFDMFGHLRASTVKAHLMQVYLDELMWRERFGKLPNLAFAKIMYEIFYHEKHSNSFLQNHHFNFSVKELIEEEPQLHAFKKEVCVVLHRIPQTVLKYYNCWPIPKVQKNEVASKPIEISNSDDDSISRILSEEDFQFSNSNDSVSRNEKKKFTKRSKGKSVHRQALDESSSSSSSSSSEEEDSCFSGDGGNTSPESVSDESSDVDNLLPYTGKRRKVAMQDRTAKVIKKDPESPEPKPMNSVRKLVIKMNKNSQKCQSYFKSDTVKAKYKRQRSRGLFNVRRSRKKSQNKSRSKTNLSQNKLKPDVVVKQEILDDEPGPSGYCPPAESEIVGAISARRRTFFASKQICIECGKEIKFEHFMKRYDCTDCTKTKYSTCCRNAFFEHRSALLFGKRPPRREKVKLNYGLHRPRPLSYTVACPCGFKTKVGNEMASHMVRCQHSSCNSQS</sequence>
<organism evidence="8 9">
    <name type="scientific">Oedothorax gibbosus</name>
    <dbReference type="NCBI Taxonomy" id="931172"/>
    <lineage>
        <taxon>Eukaryota</taxon>
        <taxon>Metazoa</taxon>
        <taxon>Ecdysozoa</taxon>
        <taxon>Arthropoda</taxon>
        <taxon>Chelicerata</taxon>
        <taxon>Arachnida</taxon>
        <taxon>Araneae</taxon>
        <taxon>Araneomorphae</taxon>
        <taxon>Entelegynae</taxon>
        <taxon>Araneoidea</taxon>
        <taxon>Linyphiidae</taxon>
        <taxon>Erigoninae</taxon>
        <taxon>Oedothorax</taxon>
    </lineage>
</organism>
<dbReference type="InterPro" id="IPR057618">
    <property type="entry name" value="Znf_POGZ/Z280C-D-like"/>
</dbReference>
<dbReference type="Pfam" id="PF25429">
    <property type="entry name" value="zf-POGZ"/>
    <property type="match status" value="1"/>
</dbReference>
<protein>
    <recommendedName>
        <fullName evidence="7">THAP-type domain-containing protein</fullName>
    </recommendedName>
</protein>
<feature type="region of interest" description="Disordered" evidence="6">
    <location>
        <begin position="1685"/>
        <end position="1715"/>
    </location>
</feature>
<name>A0AAV6VTX1_9ARAC</name>
<evidence type="ECO:0000256" key="4">
    <source>
        <dbReference type="ARBA" id="ARBA00023125"/>
    </source>
</evidence>
<feature type="compositionally biased region" description="Basic and acidic residues" evidence="6">
    <location>
        <begin position="679"/>
        <end position="695"/>
    </location>
</feature>
<dbReference type="GO" id="GO:0008270">
    <property type="term" value="F:zinc ion binding"/>
    <property type="evidence" value="ECO:0007669"/>
    <property type="project" value="UniProtKB-KW"/>
</dbReference>
<evidence type="ECO:0000256" key="5">
    <source>
        <dbReference type="PROSITE-ProRule" id="PRU00309"/>
    </source>
</evidence>
<keyword evidence="3" id="KW-0862">Zinc</keyword>
<keyword evidence="2 5" id="KW-0863">Zinc-finger</keyword>
<proteinExistence type="predicted"/>
<dbReference type="EMBL" id="JAFNEN010000020">
    <property type="protein sequence ID" value="KAG8200104.1"/>
    <property type="molecule type" value="Genomic_DNA"/>
</dbReference>
<dbReference type="GO" id="GO:0003677">
    <property type="term" value="F:DNA binding"/>
    <property type="evidence" value="ECO:0007669"/>
    <property type="project" value="UniProtKB-UniRule"/>
</dbReference>
<gene>
    <name evidence="8" type="ORF">JTE90_001958</name>
</gene>
<feature type="compositionally biased region" description="Basic residues" evidence="6">
    <location>
        <begin position="1562"/>
        <end position="1576"/>
    </location>
</feature>
<dbReference type="PROSITE" id="PS50950">
    <property type="entry name" value="ZF_THAP"/>
    <property type="match status" value="1"/>
</dbReference>
<reference evidence="8 9" key="1">
    <citation type="journal article" date="2022" name="Nat. Ecol. Evol.">
        <title>A masculinizing supergene underlies an exaggerated male reproductive morph in a spider.</title>
        <authorList>
            <person name="Hendrickx F."/>
            <person name="De Corte Z."/>
            <person name="Sonet G."/>
            <person name="Van Belleghem S.M."/>
            <person name="Kostlbacher S."/>
            <person name="Vangestel C."/>
        </authorList>
    </citation>
    <scope>NUCLEOTIDE SEQUENCE [LARGE SCALE GENOMIC DNA]</scope>
    <source>
        <strain evidence="8">W744_W776</strain>
    </source>
</reference>
<feature type="region of interest" description="Disordered" evidence="6">
    <location>
        <begin position="1551"/>
        <end position="1654"/>
    </location>
</feature>
<accession>A0AAV6VTX1</accession>
<dbReference type="SUPFAM" id="SSF57716">
    <property type="entry name" value="Glucocorticoid receptor-like (DNA-binding domain)"/>
    <property type="match status" value="1"/>
</dbReference>
<evidence type="ECO:0000256" key="2">
    <source>
        <dbReference type="ARBA" id="ARBA00022771"/>
    </source>
</evidence>
<evidence type="ECO:0000313" key="9">
    <source>
        <dbReference type="Proteomes" id="UP000827092"/>
    </source>
</evidence>
<feature type="region of interest" description="Disordered" evidence="6">
    <location>
        <begin position="671"/>
        <end position="698"/>
    </location>
</feature>